<proteinExistence type="predicted"/>
<dbReference type="HOGENOM" id="CLU_3216510_0_0_9"/>
<sequence>MIARIDEISAFRIVIFCFSGYNSLIKMNSGSMNHRSPPEKECVL</sequence>
<evidence type="ECO:0000313" key="1">
    <source>
        <dbReference type="EMBL" id="EEU97929.1"/>
    </source>
</evidence>
<dbReference type="AlphaFoldDB" id="C7H2L6"/>
<dbReference type="STRING" id="411483.FAEPRAA2165_00514"/>
<organism evidence="1 2">
    <name type="scientific">Faecalibacterium duncaniae (strain DSM 17677 / JCM 31915 / A2-165)</name>
    <name type="common">Faecalibacterium prausnitzii</name>
    <dbReference type="NCBI Taxonomy" id="411483"/>
    <lineage>
        <taxon>Bacteria</taxon>
        <taxon>Bacillati</taxon>
        <taxon>Bacillota</taxon>
        <taxon>Clostridia</taxon>
        <taxon>Eubacteriales</taxon>
        <taxon>Oscillospiraceae</taxon>
        <taxon>Faecalibacterium</taxon>
    </lineage>
</organism>
<name>C7H2L6_FAED2</name>
<keyword evidence="2" id="KW-1185">Reference proteome</keyword>
<gene>
    <name evidence="1" type="ORF">FAEPRAA2165_00514</name>
</gene>
<protein>
    <submittedName>
        <fullName evidence="1">Uncharacterized protein</fullName>
    </submittedName>
</protein>
<dbReference type="EMBL" id="ACOP02000008">
    <property type="protein sequence ID" value="EEU97929.1"/>
    <property type="molecule type" value="Genomic_DNA"/>
</dbReference>
<dbReference type="Proteomes" id="UP000004619">
    <property type="component" value="Unassembled WGS sequence"/>
</dbReference>
<accession>C7H2L6</accession>
<reference evidence="1" key="1">
    <citation type="submission" date="2009-08" db="EMBL/GenBank/DDBJ databases">
        <authorList>
            <person name="Weinstock G."/>
            <person name="Sodergren E."/>
            <person name="Clifton S."/>
            <person name="Fulton L."/>
            <person name="Fulton B."/>
            <person name="Courtney L."/>
            <person name="Fronick C."/>
            <person name="Harrison M."/>
            <person name="Strong C."/>
            <person name="Farmer C."/>
            <person name="Delahaunty K."/>
            <person name="Markovic C."/>
            <person name="Hall O."/>
            <person name="Minx P."/>
            <person name="Tomlinson C."/>
            <person name="Mitreva M."/>
            <person name="Nelson J."/>
            <person name="Hou S."/>
            <person name="Wollam A."/>
            <person name="Pepin K.H."/>
            <person name="Johnson M."/>
            <person name="Bhonagiri V."/>
            <person name="Nash W.E."/>
            <person name="Warren W."/>
            <person name="Chinwalla A."/>
            <person name="Mardis E.R."/>
            <person name="Wilson R.K."/>
        </authorList>
    </citation>
    <scope>NUCLEOTIDE SEQUENCE [LARGE SCALE GENOMIC DNA]</scope>
    <source>
        <strain evidence="1">A2-165</strain>
    </source>
</reference>
<comment type="caution">
    <text evidence="1">The sequence shown here is derived from an EMBL/GenBank/DDBJ whole genome shotgun (WGS) entry which is preliminary data.</text>
</comment>
<evidence type="ECO:0000313" key="2">
    <source>
        <dbReference type="Proteomes" id="UP000004619"/>
    </source>
</evidence>